<keyword evidence="4" id="KW-1185">Reference proteome</keyword>
<evidence type="ECO:0000313" key="2">
    <source>
        <dbReference type="EMBL" id="CAG1841556.1"/>
    </source>
</evidence>
<dbReference type="AlphaFoldDB" id="A0A804IME1"/>
<feature type="compositionally biased region" description="Low complexity" evidence="1">
    <location>
        <begin position="31"/>
        <end position="40"/>
    </location>
</feature>
<name>A0A804IME1_MUSAM</name>
<reference evidence="2" key="1">
    <citation type="submission" date="2021-03" db="EMBL/GenBank/DDBJ databases">
        <authorList>
            <consortium name="Genoscope - CEA"/>
            <person name="William W."/>
        </authorList>
    </citation>
    <scope>NUCLEOTIDE SEQUENCE</scope>
    <source>
        <strain evidence="2">Doubled-haploid Pahang</strain>
    </source>
</reference>
<evidence type="ECO:0000313" key="4">
    <source>
        <dbReference type="Proteomes" id="UP000012960"/>
    </source>
</evidence>
<gene>
    <name evidence="2" type="ORF">GSMUA_113510.1</name>
</gene>
<dbReference type="EMBL" id="HG996469">
    <property type="protein sequence ID" value="CAG1841556.1"/>
    <property type="molecule type" value="Genomic_DNA"/>
</dbReference>
<evidence type="ECO:0000313" key="3">
    <source>
        <dbReference type="EnsemblPlants" id="Ma04_p08260.1"/>
    </source>
</evidence>
<evidence type="ECO:0000256" key="1">
    <source>
        <dbReference type="SAM" id="MobiDB-lite"/>
    </source>
</evidence>
<dbReference type="Gramene" id="Ma04_t08260.1">
    <property type="protein sequence ID" value="Ma04_p08260.1"/>
    <property type="gene ID" value="Ma04_g08260"/>
</dbReference>
<dbReference type="Proteomes" id="UP000012960">
    <property type="component" value="Unplaced"/>
</dbReference>
<dbReference type="EnsemblPlants" id="Ma04_t08260.1">
    <property type="protein sequence ID" value="Ma04_p08260.1"/>
    <property type="gene ID" value="Ma04_g08260"/>
</dbReference>
<feature type="region of interest" description="Disordered" evidence="1">
    <location>
        <begin position="28"/>
        <end position="47"/>
    </location>
</feature>
<protein>
    <submittedName>
        <fullName evidence="2">(wild Malaysian banana) hypothetical protein</fullName>
    </submittedName>
</protein>
<organism evidence="3 4">
    <name type="scientific">Musa acuminata subsp. malaccensis</name>
    <name type="common">Wild banana</name>
    <name type="synonym">Musa malaccensis</name>
    <dbReference type="NCBI Taxonomy" id="214687"/>
    <lineage>
        <taxon>Eukaryota</taxon>
        <taxon>Viridiplantae</taxon>
        <taxon>Streptophyta</taxon>
        <taxon>Embryophyta</taxon>
        <taxon>Tracheophyta</taxon>
        <taxon>Spermatophyta</taxon>
        <taxon>Magnoliopsida</taxon>
        <taxon>Liliopsida</taxon>
        <taxon>Zingiberales</taxon>
        <taxon>Musaceae</taxon>
        <taxon>Musa</taxon>
    </lineage>
</organism>
<reference evidence="3" key="2">
    <citation type="submission" date="2021-05" db="UniProtKB">
        <authorList>
            <consortium name="EnsemblPlants"/>
        </authorList>
    </citation>
    <scope>IDENTIFICATION</scope>
    <source>
        <strain evidence="3">subsp. malaccensis</strain>
    </source>
</reference>
<sequence>MILWSSMDGPRKSTACSWLDSRNLGRGIGEASPAASSSPQGPQPKWPVTLAYTRRRAALASLTR</sequence>
<accession>A0A804IME1</accession>
<proteinExistence type="predicted"/>
<dbReference type="InParanoid" id="A0A804IME1"/>